<dbReference type="AlphaFoldDB" id="A0A1G2B5U7"/>
<name>A0A1G2B5U7_9BACT</name>
<organism evidence="1 2">
    <name type="scientific">Candidatus Kerfeldbacteria bacterium RIFCSPLOWO2_01_FULL_48_11</name>
    <dbReference type="NCBI Taxonomy" id="1798543"/>
    <lineage>
        <taxon>Bacteria</taxon>
        <taxon>Candidatus Kerfeldiibacteriota</taxon>
    </lineage>
</organism>
<dbReference type="Proteomes" id="UP000179164">
    <property type="component" value="Unassembled WGS sequence"/>
</dbReference>
<comment type="caution">
    <text evidence="1">The sequence shown here is derived from an EMBL/GenBank/DDBJ whole genome shotgun (WGS) entry which is preliminary data.</text>
</comment>
<evidence type="ECO:0000313" key="2">
    <source>
        <dbReference type="Proteomes" id="UP000179164"/>
    </source>
</evidence>
<protein>
    <submittedName>
        <fullName evidence="1">Uncharacterized protein</fullName>
    </submittedName>
</protein>
<evidence type="ECO:0000313" key="1">
    <source>
        <dbReference type="EMBL" id="OGY84522.1"/>
    </source>
</evidence>
<dbReference type="STRING" id="1798543.A2898_00835"/>
<gene>
    <name evidence="1" type="ORF">A2898_00835</name>
</gene>
<reference evidence="1 2" key="1">
    <citation type="journal article" date="2016" name="Nat. Commun.">
        <title>Thousands of microbial genomes shed light on interconnected biogeochemical processes in an aquifer system.</title>
        <authorList>
            <person name="Anantharaman K."/>
            <person name="Brown C.T."/>
            <person name="Hug L.A."/>
            <person name="Sharon I."/>
            <person name="Castelle C.J."/>
            <person name="Probst A.J."/>
            <person name="Thomas B.C."/>
            <person name="Singh A."/>
            <person name="Wilkins M.J."/>
            <person name="Karaoz U."/>
            <person name="Brodie E.L."/>
            <person name="Williams K.H."/>
            <person name="Hubbard S.S."/>
            <person name="Banfield J.F."/>
        </authorList>
    </citation>
    <scope>NUCLEOTIDE SEQUENCE [LARGE SCALE GENOMIC DNA]</scope>
</reference>
<sequence>LKAHQRGFEQYASHGSLNFGGFLVDVVSPGRQVRISQAIKYILSHNDRLDSLYVLAWEYYPTADVKFGAAHIGQDFKYIAVLDALLGDEFTTPQGKQDPWVIADESGPLGKKDFAVRTDAAVKRIGKLLQEFNNDIPLTVMSNFLGEKAVTRAMEEQRIENYYDLYLTNPGSEYFFWLIALKLIIEDPAHCGAALPEVPYWRSVDADTVTVKVNHRLPVRMVADWCRVPMREIASLNVGLTGDAWGPGTYVLYVPHGTRKLFFDGLSSLRKKK</sequence>
<dbReference type="EMBL" id="MHKE01000007">
    <property type="protein sequence ID" value="OGY84522.1"/>
    <property type="molecule type" value="Genomic_DNA"/>
</dbReference>
<proteinExistence type="predicted"/>
<accession>A0A1G2B5U7</accession>
<feature type="non-terminal residue" evidence="1">
    <location>
        <position position="1"/>
    </location>
</feature>